<proteinExistence type="predicted"/>
<gene>
    <name evidence="2" type="ORF">SAMN04488136_1115</name>
</gene>
<evidence type="ECO:0000313" key="3">
    <source>
        <dbReference type="Proteomes" id="UP000198854"/>
    </source>
</evidence>
<evidence type="ECO:0000313" key="2">
    <source>
        <dbReference type="EMBL" id="SDH21937.1"/>
    </source>
</evidence>
<name>A0A1G8AM06_9VIBR</name>
<feature type="transmembrane region" description="Helical" evidence="1">
    <location>
        <begin position="21"/>
        <end position="38"/>
    </location>
</feature>
<accession>A0A1G8AM06</accession>
<organism evidence="2 3">
    <name type="scientific">Vibrio xiamenensis</name>
    <dbReference type="NCBI Taxonomy" id="861298"/>
    <lineage>
        <taxon>Bacteria</taxon>
        <taxon>Pseudomonadati</taxon>
        <taxon>Pseudomonadota</taxon>
        <taxon>Gammaproteobacteria</taxon>
        <taxon>Vibrionales</taxon>
        <taxon>Vibrionaceae</taxon>
        <taxon>Vibrio</taxon>
    </lineage>
</organism>
<reference evidence="2 3" key="1">
    <citation type="submission" date="2016-10" db="EMBL/GenBank/DDBJ databases">
        <authorList>
            <person name="de Groot N.N."/>
        </authorList>
    </citation>
    <scope>NUCLEOTIDE SEQUENCE [LARGE SCALE GENOMIC DNA]</scope>
    <source>
        <strain evidence="2 3">CGMCC 1.10228</strain>
    </source>
</reference>
<sequence length="43" mass="5006">MVLDSITKDSVQAVQKCDLKLCSYHVFMSLMMLEIVFIRRGQK</sequence>
<dbReference type="EMBL" id="FNDD01000011">
    <property type="protein sequence ID" value="SDH21937.1"/>
    <property type="molecule type" value="Genomic_DNA"/>
</dbReference>
<keyword evidence="1" id="KW-1133">Transmembrane helix</keyword>
<dbReference type="Proteomes" id="UP000198854">
    <property type="component" value="Unassembled WGS sequence"/>
</dbReference>
<protein>
    <submittedName>
        <fullName evidence="2">Uncharacterized protein</fullName>
    </submittedName>
</protein>
<dbReference type="AlphaFoldDB" id="A0A1G8AM06"/>
<evidence type="ECO:0000256" key="1">
    <source>
        <dbReference type="SAM" id="Phobius"/>
    </source>
</evidence>
<keyword evidence="1" id="KW-0812">Transmembrane</keyword>
<keyword evidence="3" id="KW-1185">Reference proteome</keyword>
<keyword evidence="1" id="KW-0472">Membrane</keyword>